<dbReference type="Proteomes" id="UP001139311">
    <property type="component" value="Unassembled WGS sequence"/>
</dbReference>
<sequence>MSGQPTADTPAARAEATRARIEAAAERLFRSMGYQKTAVADIARELGMSPANVYRFYPSKSAINEAIAERILGAMLEEIEAIARGSGTPGTRLRRLFSRMFELKIEVFFQERRLHDMVTAAMDEHWGVIERHLGGVHAAIARVLSDGMASGEFAARDPVKEAQTILHTMVPWNHPGLIESSIARKGQTIEELRAQVADMTEFVLRALRP</sequence>
<evidence type="ECO:0000256" key="2">
    <source>
        <dbReference type="ARBA" id="ARBA00023125"/>
    </source>
</evidence>
<keyword evidence="2 4" id="KW-0238">DNA-binding</keyword>
<organism evidence="6 7">
    <name type="scientific">Roseicella aerolata</name>
    <dbReference type="NCBI Taxonomy" id="2883479"/>
    <lineage>
        <taxon>Bacteria</taxon>
        <taxon>Pseudomonadati</taxon>
        <taxon>Pseudomonadota</taxon>
        <taxon>Alphaproteobacteria</taxon>
        <taxon>Acetobacterales</taxon>
        <taxon>Roseomonadaceae</taxon>
        <taxon>Roseicella</taxon>
    </lineage>
</organism>
<dbReference type="Pfam" id="PF17935">
    <property type="entry name" value="TetR_C_27"/>
    <property type="match status" value="1"/>
</dbReference>
<dbReference type="PROSITE" id="PS50977">
    <property type="entry name" value="HTH_TETR_2"/>
    <property type="match status" value="1"/>
</dbReference>
<dbReference type="GO" id="GO:0003700">
    <property type="term" value="F:DNA-binding transcription factor activity"/>
    <property type="evidence" value="ECO:0007669"/>
    <property type="project" value="TreeGrafter"/>
</dbReference>
<dbReference type="InterPro" id="IPR050109">
    <property type="entry name" value="HTH-type_TetR-like_transc_reg"/>
</dbReference>
<gene>
    <name evidence="6" type="ORF">LHA35_05085</name>
</gene>
<accession>A0A9X1IDJ2</accession>
<name>A0A9X1IDJ2_9PROT</name>
<feature type="domain" description="HTH tetR-type" evidence="5">
    <location>
        <begin position="15"/>
        <end position="75"/>
    </location>
</feature>
<evidence type="ECO:0000256" key="4">
    <source>
        <dbReference type="PROSITE-ProRule" id="PRU00335"/>
    </source>
</evidence>
<dbReference type="Pfam" id="PF00440">
    <property type="entry name" value="TetR_N"/>
    <property type="match status" value="1"/>
</dbReference>
<evidence type="ECO:0000256" key="3">
    <source>
        <dbReference type="ARBA" id="ARBA00023163"/>
    </source>
</evidence>
<dbReference type="RefSeq" id="WP_226605346.1">
    <property type="nucleotide sequence ID" value="NZ_JAJAQI010000005.1"/>
</dbReference>
<dbReference type="GO" id="GO:0000976">
    <property type="term" value="F:transcription cis-regulatory region binding"/>
    <property type="evidence" value="ECO:0007669"/>
    <property type="project" value="TreeGrafter"/>
</dbReference>
<comment type="caution">
    <text evidence="6">The sequence shown here is derived from an EMBL/GenBank/DDBJ whole genome shotgun (WGS) entry which is preliminary data.</text>
</comment>
<evidence type="ECO:0000259" key="5">
    <source>
        <dbReference type="PROSITE" id="PS50977"/>
    </source>
</evidence>
<dbReference type="InterPro" id="IPR036271">
    <property type="entry name" value="Tet_transcr_reg_TetR-rel_C_sf"/>
</dbReference>
<dbReference type="PRINTS" id="PR00455">
    <property type="entry name" value="HTHTETR"/>
</dbReference>
<keyword evidence="1" id="KW-0805">Transcription regulation</keyword>
<evidence type="ECO:0000313" key="7">
    <source>
        <dbReference type="Proteomes" id="UP001139311"/>
    </source>
</evidence>
<evidence type="ECO:0000313" key="6">
    <source>
        <dbReference type="EMBL" id="MCB4821105.1"/>
    </source>
</evidence>
<dbReference type="SUPFAM" id="SSF46689">
    <property type="entry name" value="Homeodomain-like"/>
    <property type="match status" value="1"/>
</dbReference>
<keyword evidence="7" id="KW-1185">Reference proteome</keyword>
<feature type="DNA-binding region" description="H-T-H motif" evidence="4">
    <location>
        <begin position="38"/>
        <end position="57"/>
    </location>
</feature>
<evidence type="ECO:0000256" key="1">
    <source>
        <dbReference type="ARBA" id="ARBA00023015"/>
    </source>
</evidence>
<dbReference type="InterPro" id="IPR001647">
    <property type="entry name" value="HTH_TetR"/>
</dbReference>
<dbReference type="PANTHER" id="PTHR30055">
    <property type="entry name" value="HTH-TYPE TRANSCRIPTIONAL REGULATOR RUTR"/>
    <property type="match status" value="1"/>
</dbReference>
<dbReference type="SUPFAM" id="SSF48498">
    <property type="entry name" value="Tetracyclin repressor-like, C-terminal domain"/>
    <property type="match status" value="1"/>
</dbReference>
<keyword evidence="3" id="KW-0804">Transcription</keyword>
<dbReference type="Gene3D" id="1.10.357.10">
    <property type="entry name" value="Tetracycline Repressor, domain 2"/>
    <property type="match status" value="1"/>
</dbReference>
<dbReference type="InterPro" id="IPR041478">
    <property type="entry name" value="TetR_C_27"/>
</dbReference>
<dbReference type="InterPro" id="IPR009057">
    <property type="entry name" value="Homeodomain-like_sf"/>
</dbReference>
<dbReference type="PANTHER" id="PTHR30055:SF151">
    <property type="entry name" value="TRANSCRIPTIONAL REGULATORY PROTEIN"/>
    <property type="match status" value="1"/>
</dbReference>
<protein>
    <submittedName>
        <fullName evidence="6">TetR/AcrR family transcriptional regulator</fullName>
    </submittedName>
</protein>
<proteinExistence type="predicted"/>
<dbReference type="EMBL" id="JAJAQI010000005">
    <property type="protein sequence ID" value="MCB4821105.1"/>
    <property type="molecule type" value="Genomic_DNA"/>
</dbReference>
<dbReference type="AlphaFoldDB" id="A0A9X1IDJ2"/>
<reference evidence="6" key="1">
    <citation type="submission" date="2021-10" db="EMBL/GenBank/DDBJ databases">
        <title>Roseicella aerolatum sp. nov., isolated from aerosols of e-waste dismantling site.</title>
        <authorList>
            <person name="Qin T."/>
        </authorList>
    </citation>
    <scope>NUCLEOTIDE SEQUENCE</scope>
    <source>
        <strain evidence="6">GB24</strain>
    </source>
</reference>